<dbReference type="Pfam" id="PF17390">
    <property type="entry name" value="Bac_rhamnosid_C"/>
    <property type="match status" value="1"/>
</dbReference>
<comment type="catalytic activity">
    <reaction evidence="1">
        <text>Hydrolysis of terminal non-reducing alpha-L-rhamnose residues in alpha-L-rhamnosides.</text>
        <dbReference type="EC" id="3.2.1.40"/>
    </reaction>
</comment>
<dbReference type="EMBL" id="BRLB01000017">
    <property type="protein sequence ID" value="GKX31476.1"/>
    <property type="molecule type" value="Genomic_DNA"/>
</dbReference>
<dbReference type="Gene3D" id="2.60.120.260">
    <property type="entry name" value="Galactose-binding domain-like"/>
    <property type="match status" value="2"/>
</dbReference>
<evidence type="ECO:0000259" key="5">
    <source>
        <dbReference type="Pfam" id="PF08531"/>
    </source>
</evidence>
<dbReference type="InterPro" id="IPR035398">
    <property type="entry name" value="Bac_rhamnosid_C"/>
</dbReference>
<feature type="domain" description="Alpha-L-rhamnosidase C-terminal" evidence="7">
    <location>
        <begin position="772"/>
        <end position="837"/>
    </location>
</feature>
<dbReference type="AlphaFoldDB" id="A0A9W5YF10"/>
<sequence length="869" mass="99118">MKCIDLKCEYQRNPIGIDVKKPRFSWEIVSKKKNVIQRAYQIQCSNNENFEERYLIWDTGLVSSNQSNQIVYKGVELSAFDRVYWRVMVETNEGASAFSDVAYFEMGFLDTQWLGKWITSDVKFHANEQCPILKKNIVLTDTPTSARMYITSLGMYQSAINNNKVNQDLLAPGWTSYNHHLQYQTYDIKDMLVKGENEIAITLGSGWYMGRIGFKKDGRPENRYGDTVAMLAQIEVKYADGQSQIIATDASWKSDQSAILFSGIYDGEYYDARKESTKNYDELSWVRVYKPENQFDIVGQVTPGVRVIDEISPIELITTPNGDKVLDFGQNMVGGVKVSAQGNKGDRIYLKHGEIMLNNEFYNINMRSAKTEVLYTLKGEGVETFEPHFTFFGFRYVKIEEYPGDIDINQFKGIVISSDIEYNGMFSCSNDKVNKLYENIVWGQKGNFVDVPTDCPQRDERLGWTADTQVFAATACYNAMSVTFYDKWLKDVIFDQLPNGAVPFVVPDVMRNSGTCSAWGDAATIVPYTLYRFYKDQTILERQYDSMKKWVEYIRAQGETETLWNTGFQFNDWLAKDGYGLSTRHGATPKDLIATAMFYYSTTILVKSAQILGYSDDIEEYTDLAERIKQTFNYEFVTESGRVSGETQTAYTLALHFHLLDEKNVKIAAKHLVELVRREEHRITTGFVGTPYIAHVLSKNGYNEDAYRMLLNEECPGWLYQINMGATTIWERWDSLLPDGSINPGTMNSFNHYAYGSIAQWLFEVVLGITPNSGFQTFNIAPKPNRLLSFAKGGINTLYGRIESMWEINEETITVSLAIPCNTTAKVYLPGICEQDLDETVKYEIENNELVITLGSGNYVFTYSSNGLE</sequence>
<protein>
    <recommendedName>
        <fullName evidence="2">alpha-L-rhamnosidase</fullName>
        <ecNumber evidence="2">3.2.1.40</ecNumber>
    </recommendedName>
</protein>
<dbReference type="EC" id="3.2.1.40" evidence="2"/>
<evidence type="ECO:0000259" key="6">
    <source>
        <dbReference type="Pfam" id="PF17389"/>
    </source>
</evidence>
<keyword evidence="3" id="KW-0378">Hydrolase</keyword>
<dbReference type="Proteomes" id="UP001144256">
    <property type="component" value="Unassembled WGS sequence"/>
</dbReference>
<evidence type="ECO:0000259" key="7">
    <source>
        <dbReference type="Pfam" id="PF17390"/>
    </source>
</evidence>
<dbReference type="PANTHER" id="PTHR33307:SF6">
    <property type="entry name" value="ALPHA-RHAMNOSIDASE (EUROFUNG)-RELATED"/>
    <property type="match status" value="1"/>
</dbReference>
<evidence type="ECO:0000313" key="9">
    <source>
        <dbReference type="Proteomes" id="UP001144256"/>
    </source>
</evidence>
<evidence type="ECO:0000256" key="1">
    <source>
        <dbReference type="ARBA" id="ARBA00001445"/>
    </source>
</evidence>
<dbReference type="Pfam" id="PF17389">
    <property type="entry name" value="Bac_rhamnosid6H"/>
    <property type="match status" value="1"/>
</dbReference>
<dbReference type="Pfam" id="PF05592">
    <property type="entry name" value="Bac_rhamnosid"/>
    <property type="match status" value="1"/>
</dbReference>
<dbReference type="GO" id="GO:0030596">
    <property type="term" value="F:alpha-L-rhamnosidase activity"/>
    <property type="evidence" value="ECO:0007669"/>
    <property type="project" value="UniProtKB-EC"/>
</dbReference>
<dbReference type="InterPro" id="IPR008928">
    <property type="entry name" value="6-hairpin_glycosidase_sf"/>
</dbReference>
<dbReference type="SUPFAM" id="SSF48208">
    <property type="entry name" value="Six-hairpin glycosidases"/>
    <property type="match status" value="1"/>
</dbReference>
<dbReference type="InterPro" id="IPR035396">
    <property type="entry name" value="Bac_rhamnosid6H"/>
</dbReference>
<dbReference type="InterPro" id="IPR008902">
    <property type="entry name" value="Rhamnosid_concanavalin"/>
</dbReference>
<feature type="domain" description="Alpha-L-rhamnosidase concanavalin-like" evidence="4">
    <location>
        <begin position="318"/>
        <end position="416"/>
    </location>
</feature>
<dbReference type="InterPro" id="IPR013737">
    <property type="entry name" value="Bac_rhamnosid_N"/>
</dbReference>
<feature type="domain" description="Bacterial alpha-L-rhamnosidase N-terminal" evidence="5">
    <location>
        <begin position="143"/>
        <end position="307"/>
    </location>
</feature>
<evidence type="ECO:0000256" key="2">
    <source>
        <dbReference type="ARBA" id="ARBA00012652"/>
    </source>
</evidence>
<dbReference type="InterPro" id="IPR012341">
    <property type="entry name" value="6hp_glycosidase-like_sf"/>
</dbReference>
<dbReference type="Pfam" id="PF25788">
    <property type="entry name" value="Ig_Rha78A_N"/>
    <property type="match status" value="1"/>
</dbReference>
<dbReference type="GO" id="GO:0005975">
    <property type="term" value="P:carbohydrate metabolic process"/>
    <property type="evidence" value="ECO:0007669"/>
    <property type="project" value="InterPro"/>
</dbReference>
<comment type="caution">
    <text evidence="8">The sequence shown here is derived from an EMBL/GenBank/DDBJ whole genome shotgun (WGS) entry which is preliminary data.</text>
</comment>
<gene>
    <name evidence="8" type="ORF">SH1V18_39560</name>
</gene>
<dbReference type="Gene3D" id="1.50.10.10">
    <property type="match status" value="1"/>
</dbReference>
<dbReference type="PANTHER" id="PTHR33307">
    <property type="entry name" value="ALPHA-RHAMNOSIDASE (EUROFUNG)"/>
    <property type="match status" value="1"/>
</dbReference>
<keyword evidence="9" id="KW-1185">Reference proteome</keyword>
<dbReference type="RefSeq" id="WP_281818573.1">
    <property type="nucleotide sequence ID" value="NZ_BRLB01000017.1"/>
</dbReference>
<proteinExistence type="predicted"/>
<organism evidence="8 9">
    <name type="scientific">Vallitalea longa</name>
    <dbReference type="NCBI Taxonomy" id="2936439"/>
    <lineage>
        <taxon>Bacteria</taxon>
        <taxon>Bacillati</taxon>
        <taxon>Bacillota</taxon>
        <taxon>Clostridia</taxon>
        <taxon>Lachnospirales</taxon>
        <taxon>Vallitaleaceae</taxon>
        <taxon>Vallitalea</taxon>
    </lineage>
</organism>
<dbReference type="InterPro" id="IPR013783">
    <property type="entry name" value="Ig-like_fold"/>
</dbReference>
<evidence type="ECO:0000259" key="4">
    <source>
        <dbReference type="Pfam" id="PF05592"/>
    </source>
</evidence>
<name>A0A9W5YF10_9FIRM</name>
<reference evidence="8" key="1">
    <citation type="submission" date="2022-06" db="EMBL/GenBank/DDBJ databases">
        <title>Vallitalea longa sp. nov., an anaerobic bacterium isolated from marine sediment.</title>
        <authorList>
            <person name="Hirano S."/>
            <person name="Terahara T."/>
            <person name="Mori K."/>
            <person name="Hamada M."/>
            <person name="Matsumoto R."/>
            <person name="Kobayashi T."/>
        </authorList>
    </citation>
    <scope>NUCLEOTIDE SEQUENCE</scope>
    <source>
        <strain evidence="8">SH18-1</strain>
    </source>
</reference>
<dbReference type="Pfam" id="PF08531">
    <property type="entry name" value="Bac_rhamnosid_N"/>
    <property type="match status" value="1"/>
</dbReference>
<evidence type="ECO:0000313" key="8">
    <source>
        <dbReference type="EMBL" id="GKX31476.1"/>
    </source>
</evidence>
<accession>A0A9W5YF10</accession>
<evidence type="ECO:0000256" key="3">
    <source>
        <dbReference type="ARBA" id="ARBA00022801"/>
    </source>
</evidence>
<dbReference type="Gene3D" id="2.60.40.10">
    <property type="entry name" value="Immunoglobulins"/>
    <property type="match status" value="1"/>
</dbReference>
<dbReference type="InterPro" id="IPR016007">
    <property type="entry name" value="Alpha_rhamnosid"/>
</dbReference>
<feature type="domain" description="Alpha-L-rhamnosidase six-hairpin glycosidase" evidence="6">
    <location>
        <begin position="423"/>
        <end position="766"/>
    </location>
</feature>
<dbReference type="PIRSF" id="PIRSF010631">
    <property type="entry name" value="A-rhamnsds"/>
    <property type="match status" value="1"/>
</dbReference>
<dbReference type="Gene3D" id="2.60.420.10">
    <property type="entry name" value="Maltose phosphorylase, domain 3"/>
    <property type="match status" value="1"/>
</dbReference>